<evidence type="ECO:0000313" key="2">
    <source>
        <dbReference type="EMBL" id="AGE45903.1"/>
    </source>
</evidence>
<dbReference type="EMBL" id="MH521097">
    <property type="protein sequence ID" value="AXI82034.1"/>
    <property type="molecule type" value="Genomic_RNA"/>
</dbReference>
<name>L8AAL8_9CLOS</name>
<evidence type="ECO:0000313" key="3">
    <source>
        <dbReference type="EMBL" id="AXI81997.1"/>
    </source>
</evidence>
<protein>
    <submittedName>
        <fullName evidence="2">4 kDa protein</fullName>
    </submittedName>
</protein>
<keyword evidence="1" id="KW-0812">Transmembrane</keyword>
<keyword evidence="1" id="KW-0472">Membrane</keyword>
<keyword evidence="1" id="KW-1133">Transmembrane helix</keyword>
<feature type="transmembrane region" description="Helical" evidence="1">
    <location>
        <begin position="12"/>
        <end position="34"/>
    </location>
</feature>
<evidence type="ECO:0000313" key="4">
    <source>
        <dbReference type="EMBL" id="AXI82034.1"/>
    </source>
</evidence>
<organism evidence="2">
    <name type="scientific">Grapevine leafroll-associated virus 3</name>
    <dbReference type="NCBI Taxonomy" id="55951"/>
    <lineage>
        <taxon>Viruses</taxon>
        <taxon>Riboviria</taxon>
        <taxon>Orthornavirae</taxon>
        <taxon>Kitrinoviricota</taxon>
        <taxon>Alsuviricetes</taxon>
        <taxon>Martellivirales</taxon>
        <taxon>Closteroviridae</taxon>
        <taxon>Ampelovirus</taxon>
        <taxon>Ampelovirus trivitis</taxon>
    </lineage>
</organism>
<gene>
    <name evidence="3" type="primary">ORF11</name>
</gene>
<accession>L8AAL8</accession>
<dbReference type="EMBL" id="JX220899">
    <property type="protein sequence ID" value="AGE45903.1"/>
    <property type="molecule type" value="Genomic_RNA"/>
</dbReference>
<reference evidence="3" key="2">
    <citation type="submission" date="2018-06" db="EMBL/GenBank/DDBJ databases">
        <title>Characterization of grapevine leafroll-associated virus 3 genetic variants and application towards RT-qPCR assay design.</title>
        <authorList>
            <person name="Al Rwahnih M."/>
            <person name="Diaz-Lara A."/>
        </authorList>
    </citation>
    <scope>NUCLEOTIDE SEQUENCE</scope>
    <source>
        <strain evidence="3">Cha137</strain>
        <strain evidence="4">Cha141</strain>
    </source>
</reference>
<dbReference type="EMBL" id="MH521094">
    <property type="protein sequence ID" value="AXI81997.1"/>
    <property type="molecule type" value="Genomic_RNA"/>
</dbReference>
<reference evidence="2" key="1">
    <citation type="journal article" date="2013" name="J. Virol. Methods">
        <title>Generic and sequence-variant specific molecular assays for the detection of the highly variable Grapevine leafroll-associated virus 3.</title>
        <authorList>
            <person name="Chooi K.M."/>
            <person name="Cohen D."/>
            <person name="Pearson M.N."/>
        </authorList>
    </citation>
    <scope>NUCLEOTIDE SEQUENCE</scope>
    <source>
        <strain evidence="2">NZ2</strain>
    </source>
</reference>
<proteinExistence type="predicted"/>
<sequence>MVVFCCHTTGHVGTGVVVAVVVLSVVLLVFLCVCRRRQDETS</sequence>
<evidence type="ECO:0000256" key="1">
    <source>
        <dbReference type="SAM" id="Phobius"/>
    </source>
</evidence>